<feature type="region of interest" description="Disordered" evidence="2">
    <location>
        <begin position="375"/>
        <end position="402"/>
    </location>
</feature>
<comment type="caution">
    <text evidence="5">The sequence shown here is derived from an EMBL/GenBank/DDBJ whole genome shotgun (WGS) entry which is preliminary data.</text>
</comment>
<dbReference type="Gene3D" id="1.20.1260.20">
    <property type="entry name" value="PPE superfamily"/>
    <property type="match status" value="1"/>
</dbReference>
<dbReference type="Proteomes" id="UP000250347">
    <property type="component" value="Unassembled WGS sequence"/>
</dbReference>
<dbReference type="GO" id="GO:0052572">
    <property type="term" value="P:response to host immune response"/>
    <property type="evidence" value="ECO:0007669"/>
    <property type="project" value="TreeGrafter"/>
</dbReference>
<feature type="domain" description="PPE" evidence="3">
    <location>
        <begin position="3"/>
        <end position="165"/>
    </location>
</feature>
<sequence>MLDFGALPPETNSGLMYAGAGSASMMGAASEWNTLAAELNSAALAYDRVVKTLSSEEWLGQASASMAQAATPYVEWMRTTAAAAEHAASQAMSAVTAFETAHAAIVPPPVIAANRVDLAQLLATNALGQNAGAIAALEAQYGEMWASDAATMYNYAGRSANISAMKPFTSAPQMTNPAGMGNQTASVAKATGTSAGTAQNTLQSGMSKITSTLQRLASGTPAADPPAPPADPVKSILTEGPLGWLGDIFTFYAPFSTTFYNTEGLPFFSAGIANTFVSIAKSTGALGGAANAAAPTPAVVAPPALGMALTGGGASVTGALGNATPVGRLSVPPVWAENALAQPHPGATLPPVSNIREAADARPANILGGMPLGGAGAGDGGAGRAPRYGVRPTVIPRPPAAG</sequence>
<evidence type="ECO:0000259" key="3">
    <source>
        <dbReference type="Pfam" id="PF00823"/>
    </source>
</evidence>
<dbReference type="InterPro" id="IPR038332">
    <property type="entry name" value="PPE_sf"/>
</dbReference>
<proteinExistence type="inferred from homology"/>
<evidence type="ECO:0008006" key="7">
    <source>
        <dbReference type="Google" id="ProtNLM"/>
    </source>
</evidence>
<name>A0A329K3Y3_9MYCO</name>
<dbReference type="PANTHER" id="PTHR46766:SF1">
    <property type="entry name" value="GLUTAMINE-RICH PROTEIN 2"/>
    <property type="match status" value="1"/>
</dbReference>
<reference evidence="5 6" key="1">
    <citation type="submission" date="2018-06" db="EMBL/GenBank/DDBJ databases">
        <title>NTM in soil in Japan.</title>
        <authorList>
            <person name="Ohya K."/>
        </authorList>
    </citation>
    <scope>NUCLEOTIDE SEQUENCE [LARGE SCALE GENOMIC DNA]</scope>
    <source>
        <strain evidence="5 6">GF76</strain>
    </source>
</reference>
<protein>
    <recommendedName>
        <fullName evidence="7">PPE family protein</fullName>
    </recommendedName>
</protein>
<dbReference type="RefSeq" id="WP_112710592.1">
    <property type="nucleotide sequence ID" value="NZ_QMEU01000129.1"/>
</dbReference>
<dbReference type="Pfam" id="PF12484">
    <property type="entry name" value="PPE-SVP"/>
    <property type="match status" value="1"/>
</dbReference>
<gene>
    <name evidence="5" type="ORF">DQP58_23725</name>
</gene>
<accession>A0A329K3Y3</accession>
<dbReference type="InterPro" id="IPR022171">
    <property type="entry name" value="PPE_C"/>
</dbReference>
<dbReference type="AlphaFoldDB" id="A0A329K3Y3"/>
<dbReference type="EMBL" id="QMEU01000129">
    <property type="protein sequence ID" value="RAU90327.1"/>
    <property type="molecule type" value="Genomic_DNA"/>
</dbReference>
<evidence type="ECO:0000259" key="4">
    <source>
        <dbReference type="Pfam" id="PF12484"/>
    </source>
</evidence>
<dbReference type="SUPFAM" id="SSF140459">
    <property type="entry name" value="PE/PPE dimer-like"/>
    <property type="match status" value="1"/>
</dbReference>
<feature type="domain" description="PPE family C-terminal" evidence="4">
    <location>
        <begin position="318"/>
        <end position="398"/>
    </location>
</feature>
<evidence type="ECO:0000256" key="1">
    <source>
        <dbReference type="ARBA" id="ARBA00010652"/>
    </source>
</evidence>
<evidence type="ECO:0000313" key="5">
    <source>
        <dbReference type="EMBL" id="RAU90327.1"/>
    </source>
</evidence>
<dbReference type="Pfam" id="PF00823">
    <property type="entry name" value="PPE"/>
    <property type="match status" value="1"/>
</dbReference>
<evidence type="ECO:0000313" key="6">
    <source>
        <dbReference type="Proteomes" id="UP000250347"/>
    </source>
</evidence>
<dbReference type="PANTHER" id="PTHR46766">
    <property type="entry name" value="GLUTAMINE-RICH PROTEIN 2"/>
    <property type="match status" value="1"/>
</dbReference>
<evidence type="ECO:0000256" key="2">
    <source>
        <dbReference type="SAM" id="MobiDB-lite"/>
    </source>
</evidence>
<organism evidence="5 6">
    <name type="scientific">Mycobacterium colombiense</name>
    <dbReference type="NCBI Taxonomy" id="339268"/>
    <lineage>
        <taxon>Bacteria</taxon>
        <taxon>Bacillati</taxon>
        <taxon>Actinomycetota</taxon>
        <taxon>Actinomycetes</taxon>
        <taxon>Mycobacteriales</taxon>
        <taxon>Mycobacteriaceae</taxon>
        <taxon>Mycobacterium</taxon>
        <taxon>Mycobacterium avium complex (MAC)</taxon>
    </lineage>
</organism>
<dbReference type="InterPro" id="IPR000030">
    <property type="entry name" value="PPE_dom"/>
</dbReference>
<comment type="similarity">
    <text evidence="1">Belongs to the mycobacterial PPE family.</text>
</comment>